<feature type="transmembrane region" description="Helical" evidence="1">
    <location>
        <begin position="99"/>
        <end position="121"/>
    </location>
</feature>
<dbReference type="Proteomes" id="UP000487757">
    <property type="component" value="Unassembled WGS sequence"/>
</dbReference>
<gene>
    <name evidence="3" type="ORF">GJU39_14985</name>
</gene>
<dbReference type="Pfam" id="PF02517">
    <property type="entry name" value="Rce1-like"/>
    <property type="match status" value="1"/>
</dbReference>
<dbReference type="RefSeq" id="WP_154281767.1">
    <property type="nucleotide sequence ID" value="NZ_JBHUJQ010000001.1"/>
</dbReference>
<feature type="transmembrane region" description="Helical" evidence="1">
    <location>
        <begin position="154"/>
        <end position="174"/>
    </location>
</feature>
<dbReference type="GO" id="GO:0006508">
    <property type="term" value="P:proteolysis"/>
    <property type="evidence" value="ECO:0007669"/>
    <property type="project" value="UniProtKB-KW"/>
</dbReference>
<keyword evidence="1" id="KW-0472">Membrane</keyword>
<protein>
    <submittedName>
        <fullName evidence="3">CPBP family intramembrane metalloprotease</fullName>
    </submittedName>
</protein>
<evidence type="ECO:0000313" key="3">
    <source>
        <dbReference type="EMBL" id="MRX77390.1"/>
    </source>
</evidence>
<keyword evidence="1" id="KW-0812">Transmembrane</keyword>
<feature type="domain" description="CAAX prenyl protease 2/Lysostaphin resistance protein A-like" evidence="2">
    <location>
        <begin position="17"/>
        <end position="167"/>
    </location>
</feature>
<keyword evidence="3" id="KW-0645">Protease</keyword>
<keyword evidence="3" id="KW-0482">Metalloprotease</keyword>
<feature type="transmembrane region" description="Helical" evidence="1">
    <location>
        <begin position="70"/>
        <end position="87"/>
    </location>
</feature>
<sequence>MEAINGVQKTASNQNNILFFLIFAPIVEELIFRLPLKVSRLNIFISALMAYFLFYLSHKPISSLITANELIKFVVFISLSILVLSSLKERFLSFVLHKYFGVYFYALITVFGLLHLTNFLSAVPGNLIAFAPLFAFHQVIVGFFLGYLRLKNGLIWCILLHSLFNLLPTISYFINK</sequence>
<evidence type="ECO:0000256" key="1">
    <source>
        <dbReference type="SAM" id="Phobius"/>
    </source>
</evidence>
<organism evidence="3 4">
    <name type="scientific">Pedobacter petrophilus</name>
    <dbReference type="NCBI Taxonomy" id="1908241"/>
    <lineage>
        <taxon>Bacteria</taxon>
        <taxon>Pseudomonadati</taxon>
        <taxon>Bacteroidota</taxon>
        <taxon>Sphingobacteriia</taxon>
        <taxon>Sphingobacteriales</taxon>
        <taxon>Sphingobacteriaceae</taxon>
        <taxon>Pedobacter</taxon>
    </lineage>
</organism>
<reference evidence="3 4" key="1">
    <citation type="submission" date="2019-11" db="EMBL/GenBank/DDBJ databases">
        <title>Pedobacter petrophilus genome.</title>
        <authorList>
            <person name="Feldbauer M.J."/>
            <person name="Newman J.D."/>
        </authorList>
    </citation>
    <scope>NUCLEOTIDE SEQUENCE [LARGE SCALE GENOMIC DNA]</scope>
    <source>
        <strain evidence="3 4">LMG 29686</strain>
    </source>
</reference>
<comment type="caution">
    <text evidence="3">The sequence shown here is derived from an EMBL/GenBank/DDBJ whole genome shotgun (WGS) entry which is preliminary data.</text>
</comment>
<dbReference type="GO" id="GO:0008237">
    <property type="term" value="F:metallopeptidase activity"/>
    <property type="evidence" value="ECO:0007669"/>
    <property type="project" value="UniProtKB-KW"/>
</dbReference>
<dbReference type="EMBL" id="WKKH01000024">
    <property type="protein sequence ID" value="MRX77390.1"/>
    <property type="molecule type" value="Genomic_DNA"/>
</dbReference>
<evidence type="ECO:0000259" key="2">
    <source>
        <dbReference type="Pfam" id="PF02517"/>
    </source>
</evidence>
<keyword evidence="3" id="KW-0378">Hydrolase</keyword>
<proteinExistence type="predicted"/>
<keyword evidence="4" id="KW-1185">Reference proteome</keyword>
<feature type="transmembrane region" description="Helical" evidence="1">
    <location>
        <begin position="127"/>
        <end position="147"/>
    </location>
</feature>
<dbReference type="GO" id="GO:0080120">
    <property type="term" value="P:CAAX-box protein maturation"/>
    <property type="evidence" value="ECO:0007669"/>
    <property type="project" value="UniProtKB-ARBA"/>
</dbReference>
<feature type="transmembrane region" description="Helical" evidence="1">
    <location>
        <begin position="41"/>
        <end position="58"/>
    </location>
</feature>
<name>A0A7K0G1S0_9SPHI</name>
<accession>A0A7K0G1S0</accession>
<dbReference type="InterPro" id="IPR003675">
    <property type="entry name" value="Rce1/LyrA-like_dom"/>
</dbReference>
<dbReference type="GO" id="GO:0004175">
    <property type="term" value="F:endopeptidase activity"/>
    <property type="evidence" value="ECO:0007669"/>
    <property type="project" value="UniProtKB-ARBA"/>
</dbReference>
<dbReference type="AlphaFoldDB" id="A0A7K0G1S0"/>
<evidence type="ECO:0000313" key="4">
    <source>
        <dbReference type="Proteomes" id="UP000487757"/>
    </source>
</evidence>
<dbReference type="OrthoDB" id="1443714at2"/>
<keyword evidence="1" id="KW-1133">Transmembrane helix</keyword>